<protein>
    <recommendedName>
        <fullName evidence="7">Tetraspanin</fullName>
    </recommendedName>
</protein>
<feature type="transmembrane region" description="Helical" evidence="7">
    <location>
        <begin position="12"/>
        <end position="37"/>
    </location>
</feature>
<dbReference type="CDD" id="cd03127">
    <property type="entry name" value="tetraspanin_LEL"/>
    <property type="match status" value="1"/>
</dbReference>
<organism evidence="8">
    <name type="scientific">Menopon gallinae</name>
    <name type="common">poultry shaft louse</name>
    <dbReference type="NCBI Taxonomy" id="328185"/>
    <lineage>
        <taxon>Eukaryota</taxon>
        <taxon>Metazoa</taxon>
        <taxon>Ecdysozoa</taxon>
        <taxon>Arthropoda</taxon>
        <taxon>Hexapoda</taxon>
        <taxon>Insecta</taxon>
        <taxon>Pterygota</taxon>
        <taxon>Neoptera</taxon>
        <taxon>Paraneoptera</taxon>
        <taxon>Psocodea</taxon>
        <taxon>Troctomorpha</taxon>
        <taxon>Phthiraptera</taxon>
        <taxon>Amblycera</taxon>
        <taxon>Menoponidae</taxon>
        <taxon>Menopon</taxon>
    </lineage>
</organism>
<keyword evidence="3 7" id="KW-0812">Transmembrane</keyword>
<dbReference type="InterPro" id="IPR018499">
    <property type="entry name" value="Tetraspanin/Peripherin"/>
</dbReference>
<feature type="transmembrane region" description="Helical" evidence="7">
    <location>
        <begin position="196"/>
        <end position="219"/>
    </location>
</feature>
<dbReference type="AlphaFoldDB" id="A0AAW2HRT4"/>
<proteinExistence type="inferred from homology"/>
<dbReference type="PANTHER" id="PTHR19282">
    <property type="entry name" value="TETRASPANIN"/>
    <property type="match status" value="1"/>
</dbReference>
<evidence type="ECO:0000256" key="7">
    <source>
        <dbReference type="RuleBase" id="RU361218"/>
    </source>
</evidence>
<keyword evidence="4 7" id="KW-1133">Transmembrane helix</keyword>
<dbReference type="PANTHER" id="PTHR19282:SF456">
    <property type="entry name" value="CD63 MOLECULE"/>
    <property type="match status" value="1"/>
</dbReference>
<evidence type="ECO:0000256" key="3">
    <source>
        <dbReference type="ARBA" id="ARBA00022692"/>
    </source>
</evidence>
<feature type="disulfide bond" evidence="6">
    <location>
        <begin position="148"/>
        <end position="165"/>
    </location>
</feature>
<comment type="similarity">
    <text evidence="2 7">Belongs to the tetraspanin (TM4SF) family.</text>
</comment>
<dbReference type="GO" id="GO:0005886">
    <property type="term" value="C:plasma membrane"/>
    <property type="evidence" value="ECO:0007669"/>
    <property type="project" value="TreeGrafter"/>
</dbReference>
<feature type="transmembrane region" description="Helical" evidence="7">
    <location>
        <begin position="57"/>
        <end position="78"/>
    </location>
</feature>
<dbReference type="InterPro" id="IPR008952">
    <property type="entry name" value="Tetraspanin_EC2_sf"/>
</dbReference>
<keyword evidence="6" id="KW-1015">Disulfide bond</keyword>
<evidence type="ECO:0000256" key="1">
    <source>
        <dbReference type="ARBA" id="ARBA00004141"/>
    </source>
</evidence>
<gene>
    <name evidence="8" type="ORF">PYX00_005521</name>
</gene>
<accession>A0AAW2HRT4</accession>
<name>A0AAW2HRT4_9NEOP</name>
<evidence type="ECO:0000256" key="2">
    <source>
        <dbReference type="ARBA" id="ARBA00006840"/>
    </source>
</evidence>
<reference evidence="8" key="1">
    <citation type="journal article" date="2024" name="Gigascience">
        <title>Chromosome-level genome of the poultry shaft louse Menopon gallinae provides insight into the host-switching and adaptive evolution of parasitic lice.</title>
        <authorList>
            <person name="Xu Y."/>
            <person name="Ma L."/>
            <person name="Liu S."/>
            <person name="Liang Y."/>
            <person name="Liu Q."/>
            <person name="He Z."/>
            <person name="Tian L."/>
            <person name="Duan Y."/>
            <person name="Cai W."/>
            <person name="Li H."/>
            <person name="Song F."/>
        </authorList>
    </citation>
    <scope>NUCLEOTIDE SEQUENCE</scope>
    <source>
        <strain evidence="8">Cailab_2023a</strain>
    </source>
</reference>
<dbReference type="Gene3D" id="1.10.1450.10">
    <property type="entry name" value="Tetraspanin"/>
    <property type="match status" value="1"/>
</dbReference>
<keyword evidence="5 7" id="KW-0472">Membrane</keyword>
<dbReference type="PROSITE" id="PS00421">
    <property type="entry name" value="TM4_1"/>
    <property type="match status" value="1"/>
</dbReference>
<dbReference type="EMBL" id="JARGDH010000003">
    <property type="protein sequence ID" value="KAL0272618.1"/>
    <property type="molecule type" value="Genomic_DNA"/>
</dbReference>
<dbReference type="InterPro" id="IPR018503">
    <property type="entry name" value="Tetraspanin_CS"/>
</dbReference>
<evidence type="ECO:0000256" key="4">
    <source>
        <dbReference type="ARBA" id="ARBA00022989"/>
    </source>
</evidence>
<evidence type="ECO:0000256" key="6">
    <source>
        <dbReference type="PIRSR" id="PIRSR002419-1"/>
    </source>
</evidence>
<comment type="caution">
    <text evidence="8">The sequence shown here is derived from an EMBL/GenBank/DDBJ whole genome shotgun (WGS) entry which is preliminary data.</text>
</comment>
<feature type="transmembrane region" description="Helical" evidence="7">
    <location>
        <begin position="85"/>
        <end position="109"/>
    </location>
</feature>
<dbReference type="PRINTS" id="PR00259">
    <property type="entry name" value="TMFOUR"/>
</dbReference>
<dbReference type="InterPro" id="IPR000301">
    <property type="entry name" value="Tetraspanin_animals"/>
</dbReference>
<evidence type="ECO:0000256" key="5">
    <source>
        <dbReference type="ARBA" id="ARBA00023136"/>
    </source>
</evidence>
<dbReference type="Pfam" id="PF00335">
    <property type="entry name" value="Tetraspanin"/>
    <property type="match status" value="1"/>
</dbReference>
<dbReference type="EMBL" id="JARGDH010000003">
    <property type="protein sequence ID" value="KAL0272619.1"/>
    <property type="molecule type" value="Genomic_DNA"/>
</dbReference>
<sequence length="228" mass="24910">MCLITSYTNLFVKYMLFIFNLIFVLSGIILLIVGAVIQASYSDYDPLLDESFFSVPVLLIVIGTIIFVVSFFGCCGAYKGSYCLIISFCVSLCLIFILELSGGIAGYLLRDRVSEVLDSQLSISMKHYNTSSQIRIMWDEMQSNLLCCGDTSPMSWGDNLPQSCCADTTVKCVIDKAFKDPCTTSLKEFLQSKAGILGGFAVGIAIIQLLGIIFACNLASSIKGYESV</sequence>
<dbReference type="PIRSF" id="PIRSF002419">
    <property type="entry name" value="Tetraspanin"/>
    <property type="match status" value="1"/>
</dbReference>
<comment type="subcellular location">
    <subcellularLocation>
        <location evidence="1 7">Membrane</location>
        <topology evidence="1 7">Multi-pass membrane protein</topology>
    </subcellularLocation>
</comment>
<evidence type="ECO:0000313" key="8">
    <source>
        <dbReference type="EMBL" id="KAL0272618.1"/>
    </source>
</evidence>
<dbReference type="SUPFAM" id="SSF48652">
    <property type="entry name" value="Tetraspanin"/>
    <property type="match status" value="1"/>
</dbReference>